<dbReference type="SUPFAM" id="SSF51735">
    <property type="entry name" value="NAD(P)-binding Rossmann-fold domains"/>
    <property type="match status" value="1"/>
</dbReference>
<evidence type="ECO:0000259" key="6">
    <source>
        <dbReference type="Pfam" id="PF18052"/>
    </source>
</evidence>
<dbReference type="EC" id="1.2.1.84" evidence="4"/>
<keyword evidence="4" id="KW-0560">Oxidoreductase</keyword>
<dbReference type="GO" id="GO:0080019">
    <property type="term" value="F:alcohol-forming very long-chain fatty acyl-CoA reductase activity"/>
    <property type="evidence" value="ECO:0007669"/>
    <property type="project" value="InterPro"/>
</dbReference>
<evidence type="ECO:0000256" key="4">
    <source>
        <dbReference type="RuleBase" id="RU363097"/>
    </source>
</evidence>
<feature type="domain" description="Disease resistance N-terminal" evidence="6">
    <location>
        <begin position="295"/>
        <end position="381"/>
    </location>
</feature>
<evidence type="ECO:0000256" key="1">
    <source>
        <dbReference type="ARBA" id="ARBA00022737"/>
    </source>
</evidence>
<dbReference type="GO" id="GO:0035336">
    <property type="term" value="P:long-chain fatty-acyl-CoA metabolic process"/>
    <property type="evidence" value="ECO:0007669"/>
    <property type="project" value="TreeGrafter"/>
</dbReference>
<evidence type="ECO:0000256" key="2">
    <source>
        <dbReference type="ARBA" id="ARBA00022741"/>
    </source>
</evidence>
<keyword evidence="4" id="KW-0444">Lipid biosynthesis</keyword>
<dbReference type="AlphaFoldDB" id="A0A4D6LHQ2"/>
<dbReference type="Pfam" id="PF07993">
    <property type="entry name" value="NAD_binding_4"/>
    <property type="match status" value="1"/>
</dbReference>
<dbReference type="InterPro" id="IPR036291">
    <property type="entry name" value="NAD(P)-bd_dom_sf"/>
</dbReference>
<dbReference type="Gene3D" id="1.20.5.4130">
    <property type="match status" value="1"/>
</dbReference>
<evidence type="ECO:0000313" key="7">
    <source>
        <dbReference type="EMBL" id="QCD88058.1"/>
    </source>
</evidence>
<protein>
    <recommendedName>
        <fullName evidence="4">Fatty acyl-CoA reductase</fullName>
        <ecNumber evidence="4">1.2.1.84</ecNumber>
    </recommendedName>
</protein>
<comment type="similarity">
    <text evidence="4">Belongs to the fatty acyl-CoA reductase family.</text>
</comment>
<accession>A0A4D6LHQ2</accession>
<dbReference type="GO" id="GO:0006952">
    <property type="term" value="P:defense response"/>
    <property type="evidence" value="ECO:0007669"/>
    <property type="project" value="UniProtKB-KW"/>
</dbReference>
<keyword evidence="2" id="KW-0547">Nucleotide-binding</keyword>
<proteinExistence type="inferred from homology"/>
<name>A0A4D6LHQ2_VIGUN</name>
<comment type="function">
    <text evidence="4">Catalyzes the reduction of fatty acyl-CoA to fatty alcohols.</text>
</comment>
<dbReference type="Gene3D" id="3.40.50.720">
    <property type="entry name" value="NAD(P)-binding Rossmann-like Domain"/>
    <property type="match status" value="1"/>
</dbReference>
<dbReference type="PANTHER" id="PTHR11011:SF84">
    <property type="entry name" value="ACYL-COA REDUCTASE-LIKE PROTEIN, PUTATIVE-RELATED"/>
    <property type="match status" value="1"/>
</dbReference>
<feature type="domain" description="Thioester reductase (TE)" evidence="5">
    <location>
        <begin position="22"/>
        <end position="134"/>
    </location>
</feature>
<dbReference type="Pfam" id="PF18052">
    <property type="entry name" value="Rx_N"/>
    <property type="match status" value="1"/>
</dbReference>
<keyword evidence="3" id="KW-0611">Plant defense</keyword>
<dbReference type="InterPro" id="IPR026055">
    <property type="entry name" value="FAR"/>
</dbReference>
<keyword evidence="1" id="KW-0677">Repeat</keyword>
<dbReference type="InterPro" id="IPR041118">
    <property type="entry name" value="Rx_N"/>
</dbReference>
<reference evidence="7 8" key="1">
    <citation type="submission" date="2019-04" db="EMBL/GenBank/DDBJ databases">
        <title>An improved genome assembly and genetic linkage map for asparagus bean, Vigna unguiculata ssp. sesquipedialis.</title>
        <authorList>
            <person name="Xia Q."/>
            <person name="Zhang R."/>
            <person name="Dong Y."/>
        </authorList>
    </citation>
    <scope>NUCLEOTIDE SEQUENCE [LARGE SCALE GENOMIC DNA]</scope>
    <source>
        <tissue evidence="7">Leaf</tissue>
    </source>
</reference>
<keyword evidence="4" id="KW-0443">Lipid metabolism</keyword>
<evidence type="ECO:0000259" key="5">
    <source>
        <dbReference type="Pfam" id="PF07993"/>
    </source>
</evidence>
<keyword evidence="4" id="KW-0521">NADP</keyword>
<comment type="catalytic activity">
    <reaction evidence="4">
        <text>a long-chain fatty acyl-CoA + 2 NADPH + 2 H(+) = a long-chain primary fatty alcohol + 2 NADP(+) + CoA</text>
        <dbReference type="Rhea" id="RHEA:52716"/>
        <dbReference type="ChEBI" id="CHEBI:15378"/>
        <dbReference type="ChEBI" id="CHEBI:57287"/>
        <dbReference type="ChEBI" id="CHEBI:57783"/>
        <dbReference type="ChEBI" id="CHEBI:58349"/>
        <dbReference type="ChEBI" id="CHEBI:77396"/>
        <dbReference type="ChEBI" id="CHEBI:83139"/>
        <dbReference type="EC" id="1.2.1.84"/>
    </reaction>
</comment>
<gene>
    <name evidence="7" type="ORF">DEO72_LG3g2598</name>
</gene>
<dbReference type="GO" id="GO:0010345">
    <property type="term" value="P:suberin biosynthetic process"/>
    <property type="evidence" value="ECO:0007669"/>
    <property type="project" value="TreeGrafter"/>
</dbReference>
<sequence>MQHSSMEFGSVHNFLDGKTILVTGATGFLAKLLVEKILRVQPNIKKLYLLLRAADSEEATKRLHDEVLSKELFRVLRGMWGADFVSFISQKVLAVGCDVSVENLGIKDTKLREMLLAETDIIVNAAATTNFYERNIVIDEYISNIHLSLKYNSIHIKQSFAIEKFGLLLNYHCWHFKTSFLLKNTFAISARKEICYNKRYQFGQSVIASVFISVLLTNLETFRHWGFVLPDNDTAKYLFSTLVNNVRRVIPQKSKTVSIDLTSSKISNTDCPENLFHRCDFLITMAELIVFSIAESLIAKLASWTYDETSHVLRLYHHLQEVSQTLLLVKAVLLDAEEKQQENYELREWLRQIKHVFFDAENMLDEFECETLRKQIVQAHGSTCFDDKNAENLRMTKMKAKDDDDVGRFNFDPTTIDWTHYVLNIHIPGLVKYAVK</sequence>
<dbReference type="Proteomes" id="UP000501690">
    <property type="component" value="Linkage Group LG3"/>
</dbReference>
<dbReference type="GO" id="GO:0102965">
    <property type="term" value="F:alcohol-forming long-chain fatty acyl-CoA reductase activity"/>
    <property type="evidence" value="ECO:0007669"/>
    <property type="project" value="UniProtKB-EC"/>
</dbReference>
<keyword evidence="8" id="KW-1185">Reference proteome</keyword>
<dbReference type="InterPro" id="IPR013120">
    <property type="entry name" value="FAR_NAD-bd"/>
</dbReference>
<organism evidence="7 8">
    <name type="scientific">Vigna unguiculata</name>
    <name type="common">Cowpea</name>
    <dbReference type="NCBI Taxonomy" id="3917"/>
    <lineage>
        <taxon>Eukaryota</taxon>
        <taxon>Viridiplantae</taxon>
        <taxon>Streptophyta</taxon>
        <taxon>Embryophyta</taxon>
        <taxon>Tracheophyta</taxon>
        <taxon>Spermatophyta</taxon>
        <taxon>Magnoliopsida</taxon>
        <taxon>eudicotyledons</taxon>
        <taxon>Gunneridae</taxon>
        <taxon>Pentapetalae</taxon>
        <taxon>rosids</taxon>
        <taxon>fabids</taxon>
        <taxon>Fabales</taxon>
        <taxon>Fabaceae</taxon>
        <taxon>Papilionoideae</taxon>
        <taxon>50 kb inversion clade</taxon>
        <taxon>NPAAA clade</taxon>
        <taxon>indigoferoid/millettioid clade</taxon>
        <taxon>Phaseoleae</taxon>
        <taxon>Vigna</taxon>
    </lineage>
</organism>
<evidence type="ECO:0000313" key="8">
    <source>
        <dbReference type="Proteomes" id="UP000501690"/>
    </source>
</evidence>
<dbReference type="PANTHER" id="PTHR11011">
    <property type="entry name" value="MALE STERILITY PROTEIN 2-RELATED"/>
    <property type="match status" value="1"/>
</dbReference>
<dbReference type="EMBL" id="CP039347">
    <property type="protein sequence ID" value="QCD88058.1"/>
    <property type="molecule type" value="Genomic_DNA"/>
</dbReference>
<evidence type="ECO:0000256" key="3">
    <source>
        <dbReference type="ARBA" id="ARBA00022821"/>
    </source>
</evidence>
<dbReference type="GO" id="GO:0000166">
    <property type="term" value="F:nucleotide binding"/>
    <property type="evidence" value="ECO:0007669"/>
    <property type="project" value="UniProtKB-KW"/>
</dbReference>